<dbReference type="RefSeq" id="XP_062654157.1">
    <property type="nucleotide sequence ID" value="XM_062808392.1"/>
</dbReference>
<dbReference type="GeneID" id="87845340"/>
<dbReference type="AlphaFoldDB" id="A0AAE0LMH3"/>
<organism evidence="1 2">
    <name type="scientific">Chaetomium fimeti</name>
    <dbReference type="NCBI Taxonomy" id="1854472"/>
    <lineage>
        <taxon>Eukaryota</taxon>
        <taxon>Fungi</taxon>
        <taxon>Dikarya</taxon>
        <taxon>Ascomycota</taxon>
        <taxon>Pezizomycotina</taxon>
        <taxon>Sordariomycetes</taxon>
        <taxon>Sordariomycetidae</taxon>
        <taxon>Sordariales</taxon>
        <taxon>Chaetomiaceae</taxon>
        <taxon>Chaetomium</taxon>
    </lineage>
</organism>
<dbReference type="Proteomes" id="UP001278766">
    <property type="component" value="Unassembled WGS sequence"/>
</dbReference>
<name>A0AAE0LMH3_9PEZI</name>
<sequence>MRVALGMLLGDLCYHFLPLAPPWPSGGEAFFTRPVVIRQPLMPWWITCGTCAAISTTGNRAFMAKWGLVGAARVPG</sequence>
<reference evidence="1" key="2">
    <citation type="submission" date="2023-06" db="EMBL/GenBank/DDBJ databases">
        <authorList>
            <consortium name="Lawrence Berkeley National Laboratory"/>
            <person name="Haridas S."/>
            <person name="Hensen N."/>
            <person name="Bonometti L."/>
            <person name="Westerberg I."/>
            <person name="Brannstrom I.O."/>
            <person name="Guillou S."/>
            <person name="Cros-Aarteil S."/>
            <person name="Calhoun S."/>
            <person name="Kuo A."/>
            <person name="Mondo S."/>
            <person name="Pangilinan J."/>
            <person name="Riley R."/>
            <person name="Labutti K."/>
            <person name="Andreopoulos B."/>
            <person name="Lipzen A."/>
            <person name="Chen C."/>
            <person name="Yanf M."/>
            <person name="Daum C."/>
            <person name="Ng V."/>
            <person name="Clum A."/>
            <person name="Steindorff A."/>
            <person name="Ohm R."/>
            <person name="Martin F."/>
            <person name="Silar P."/>
            <person name="Natvig D."/>
            <person name="Lalanne C."/>
            <person name="Gautier V."/>
            <person name="Ament-Velasquez S.L."/>
            <person name="Kruys A."/>
            <person name="Hutchinson M.I."/>
            <person name="Powell A.J."/>
            <person name="Barry K."/>
            <person name="Miller A.N."/>
            <person name="Grigoriev I.V."/>
            <person name="Debuchy R."/>
            <person name="Gladieux P."/>
            <person name="Thoren M.H."/>
            <person name="Johannesson H."/>
        </authorList>
    </citation>
    <scope>NUCLEOTIDE SEQUENCE</scope>
    <source>
        <strain evidence="1">CBS 168.71</strain>
    </source>
</reference>
<accession>A0AAE0LMH3</accession>
<protein>
    <submittedName>
        <fullName evidence="1">Uncharacterized protein</fullName>
    </submittedName>
</protein>
<reference evidence="1" key="1">
    <citation type="journal article" date="2023" name="Mol. Phylogenet. Evol.">
        <title>Genome-scale phylogeny and comparative genomics of the fungal order Sordariales.</title>
        <authorList>
            <person name="Hensen N."/>
            <person name="Bonometti L."/>
            <person name="Westerberg I."/>
            <person name="Brannstrom I.O."/>
            <person name="Guillou S."/>
            <person name="Cros-Aarteil S."/>
            <person name="Calhoun S."/>
            <person name="Haridas S."/>
            <person name="Kuo A."/>
            <person name="Mondo S."/>
            <person name="Pangilinan J."/>
            <person name="Riley R."/>
            <person name="LaButti K."/>
            <person name="Andreopoulos B."/>
            <person name="Lipzen A."/>
            <person name="Chen C."/>
            <person name="Yan M."/>
            <person name="Daum C."/>
            <person name="Ng V."/>
            <person name="Clum A."/>
            <person name="Steindorff A."/>
            <person name="Ohm R.A."/>
            <person name="Martin F."/>
            <person name="Silar P."/>
            <person name="Natvig D.O."/>
            <person name="Lalanne C."/>
            <person name="Gautier V."/>
            <person name="Ament-Velasquez S.L."/>
            <person name="Kruys A."/>
            <person name="Hutchinson M.I."/>
            <person name="Powell A.J."/>
            <person name="Barry K."/>
            <person name="Miller A.N."/>
            <person name="Grigoriev I.V."/>
            <person name="Debuchy R."/>
            <person name="Gladieux P."/>
            <person name="Hiltunen Thoren M."/>
            <person name="Johannesson H."/>
        </authorList>
    </citation>
    <scope>NUCLEOTIDE SEQUENCE</scope>
    <source>
        <strain evidence="1">CBS 168.71</strain>
    </source>
</reference>
<evidence type="ECO:0000313" key="2">
    <source>
        <dbReference type="Proteomes" id="UP001278766"/>
    </source>
</evidence>
<dbReference type="EMBL" id="JAUEPN010000012">
    <property type="protein sequence ID" value="KAK3290643.1"/>
    <property type="molecule type" value="Genomic_DNA"/>
</dbReference>
<gene>
    <name evidence="1" type="ORF">B0H64DRAFT_53336</name>
</gene>
<comment type="caution">
    <text evidence="1">The sequence shown here is derived from an EMBL/GenBank/DDBJ whole genome shotgun (WGS) entry which is preliminary data.</text>
</comment>
<evidence type="ECO:0000313" key="1">
    <source>
        <dbReference type="EMBL" id="KAK3290643.1"/>
    </source>
</evidence>
<keyword evidence="2" id="KW-1185">Reference proteome</keyword>
<proteinExistence type="predicted"/>